<feature type="compositionally biased region" description="Low complexity" evidence="1">
    <location>
        <begin position="9"/>
        <end position="22"/>
    </location>
</feature>
<organism evidence="2 3">
    <name type="scientific">Caulobacter phage CcrColossus</name>
    <dbReference type="NCBI Taxonomy" id="1211640"/>
    <lineage>
        <taxon>Viruses</taxon>
        <taxon>Duplodnaviria</taxon>
        <taxon>Heunggongvirae</taxon>
        <taxon>Uroviricota</taxon>
        <taxon>Caudoviricetes</taxon>
        <taxon>Jeanschmidtviridae</taxon>
        <taxon>Colossusvirus</taxon>
        <taxon>Colossusvirus colossus</taxon>
    </lineage>
</organism>
<accession>K4JS26</accession>
<protein>
    <submittedName>
        <fullName evidence="2">Uncharacterized protein</fullName>
    </submittedName>
</protein>
<proteinExistence type="predicted"/>
<dbReference type="EMBL" id="JX100810">
    <property type="protein sequence ID" value="AFU88149.1"/>
    <property type="molecule type" value="Genomic_DNA"/>
</dbReference>
<evidence type="ECO:0000256" key="1">
    <source>
        <dbReference type="SAM" id="MobiDB-lite"/>
    </source>
</evidence>
<evidence type="ECO:0000313" key="2">
    <source>
        <dbReference type="EMBL" id="AFU88149.1"/>
    </source>
</evidence>
<reference evidence="2 3" key="1">
    <citation type="journal article" date="2012" name="BMC Genomics">
        <title>The Caulobacter crescentus phage phiCbK: genomics of a canonical phage.</title>
        <authorList>
            <person name="Gill J.J."/>
            <person name="Berry J.D."/>
            <person name="Russell W.K."/>
            <person name="Lessor L."/>
            <person name="Escobar Garcia D.A."/>
            <person name="Hernandez D."/>
            <person name="Kane A."/>
            <person name="Keene J."/>
            <person name="Maddox M."/>
            <person name="Martin R."/>
            <person name="Mohan S."/>
            <person name="Thorn A.M."/>
            <person name="Russell D.H."/>
            <person name="Young R."/>
        </authorList>
    </citation>
    <scope>NUCLEOTIDE SEQUENCE [LARGE SCALE GENOMIC DNA]</scope>
</reference>
<dbReference type="RefSeq" id="YP_006988513.1">
    <property type="nucleotide sequence ID" value="NC_019406.1"/>
</dbReference>
<evidence type="ECO:0000313" key="3">
    <source>
        <dbReference type="Proteomes" id="UP000000463"/>
    </source>
</evidence>
<dbReference type="Proteomes" id="UP000000463">
    <property type="component" value="Segment"/>
</dbReference>
<keyword evidence="3" id="KW-1185">Reference proteome</keyword>
<name>K4JS26_9CAUD</name>
<dbReference type="GeneID" id="13995207"/>
<sequence>MGTHRRLFSTGSSSYRSHSPGSGPKPIRAHSPGSSERFEPVRRSHSPGSPARSLPRSSSYSSPAVTQGLSPMTLEPGNPDPMRWTLLRGQKVGRGFVAEIHYPDCTNYEGKKILVFRAASLDAIVKQNKGMLDPHFTDDSKMVAPVARFEPTERGWELALLIAANL</sequence>
<feature type="compositionally biased region" description="Low complexity" evidence="1">
    <location>
        <begin position="46"/>
        <end position="64"/>
    </location>
</feature>
<feature type="region of interest" description="Disordered" evidence="1">
    <location>
        <begin position="1"/>
        <end position="81"/>
    </location>
</feature>
<dbReference type="OrthoDB" id="35140at10239"/>
<gene>
    <name evidence="2" type="ORF">CcrColossus_gp279</name>
</gene>
<dbReference type="KEGG" id="vg:13995207"/>